<organism evidence="2 3">
    <name type="scientific">Caerostris darwini</name>
    <dbReference type="NCBI Taxonomy" id="1538125"/>
    <lineage>
        <taxon>Eukaryota</taxon>
        <taxon>Metazoa</taxon>
        <taxon>Ecdysozoa</taxon>
        <taxon>Arthropoda</taxon>
        <taxon>Chelicerata</taxon>
        <taxon>Arachnida</taxon>
        <taxon>Araneae</taxon>
        <taxon>Araneomorphae</taxon>
        <taxon>Entelegynae</taxon>
        <taxon>Araneoidea</taxon>
        <taxon>Araneidae</taxon>
        <taxon>Caerostris</taxon>
    </lineage>
</organism>
<evidence type="ECO:0000313" key="3">
    <source>
        <dbReference type="Proteomes" id="UP001054837"/>
    </source>
</evidence>
<keyword evidence="1" id="KW-0812">Transmembrane</keyword>
<accession>A0AAV4X127</accession>
<reference evidence="2 3" key="1">
    <citation type="submission" date="2021-06" db="EMBL/GenBank/DDBJ databases">
        <title>Caerostris darwini draft genome.</title>
        <authorList>
            <person name="Kono N."/>
            <person name="Arakawa K."/>
        </authorList>
    </citation>
    <scope>NUCLEOTIDE SEQUENCE [LARGE SCALE GENOMIC DNA]</scope>
</reference>
<evidence type="ECO:0000313" key="2">
    <source>
        <dbReference type="EMBL" id="GIY87453.1"/>
    </source>
</evidence>
<name>A0AAV4X127_9ARAC</name>
<proteinExistence type="predicted"/>
<sequence length="134" mass="15559">MFRFAGCVKGNNVWRRPVHQTKAIMLEMSKTILSSTQFSNWITDPQCHIISQLKLFGCHRGSLLVSYNTPLSSIFYGIFYWLFHVTPDLHFNNIILGSMKQSFILIFFLLIWIRIFDVCFPVGLFDKLSSNLSC</sequence>
<gene>
    <name evidence="2" type="ORF">CDAR_320871</name>
</gene>
<keyword evidence="1" id="KW-0472">Membrane</keyword>
<keyword evidence="1" id="KW-1133">Transmembrane helix</keyword>
<dbReference type="EMBL" id="BPLQ01015341">
    <property type="protein sequence ID" value="GIY87453.1"/>
    <property type="molecule type" value="Genomic_DNA"/>
</dbReference>
<feature type="transmembrane region" description="Helical" evidence="1">
    <location>
        <begin position="63"/>
        <end position="83"/>
    </location>
</feature>
<protein>
    <submittedName>
        <fullName evidence="2">Uncharacterized protein</fullName>
    </submittedName>
</protein>
<evidence type="ECO:0000256" key="1">
    <source>
        <dbReference type="SAM" id="Phobius"/>
    </source>
</evidence>
<feature type="transmembrane region" description="Helical" evidence="1">
    <location>
        <begin position="103"/>
        <end position="125"/>
    </location>
</feature>
<dbReference type="AlphaFoldDB" id="A0AAV4X127"/>
<dbReference type="Proteomes" id="UP001054837">
    <property type="component" value="Unassembled WGS sequence"/>
</dbReference>
<comment type="caution">
    <text evidence="2">The sequence shown here is derived from an EMBL/GenBank/DDBJ whole genome shotgun (WGS) entry which is preliminary data.</text>
</comment>
<keyword evidence="3" id="KW-1185">Reference proteome</keyword>